<evidence type="ECO:0000256" key="5">
    <source>
        <dbReference type="ARBA" id="ARBA00023136"/>
    </source>
</evidence>
<dbReference type="SUPFAM" id="SSF103473">
    <property type="entry name" value="MFS general substrate transporter"/>
    <property type="match status" value="1"/>
</dbReference>
<evidence type="ECO:0000256" key="7">
    <source>
        <dbReference type="SAM" id="Phobius"/>
    </source>
</evidence>
<sequence length="587" mass="64665">MARSRLPPSSPNQAIKLRGPRTKENEATDERISSVLSSSRKDSCYIRDATTDDLVNFRKVPDDIPLKVWLIAFTGAAQRFAYYGITVPWQNYLENPAGNLLVPGALGLGQSTATTVNNVFLFFGYFATVLFAIISDTWLGRHKTLLVSLITFTAGGAVLFATSLPSVMEKEHAALGGFITALILLGLGQGGATAVIFSFLADQVSENRPRVIRQGDELVVTDGKLTIQRIFNTFYWMINIAALSTLATTSLEKQTGFWAAYLLPLAFLSTSIVPFIFWNRSLTKLPAQSNVLVHTANIIITASKSGFHIGAADPSYQSTHKGRSVPWTSTFVQELRRGFRACRVLLFFIIYYLCFNQSLNNIISQANQMELSGVSNDTVQSLNAIFYIVLNPIVQFWVLPFFSRRRIPLGPIVRMTIAFALLALAMAYAAVVQELIYRTGPCFARPLACEAGLIMTNDGKTEHRPNDISVWLQTPFYFLVAASEIFGFVALNEFTYLEAPENMKALVKAFEQFTAALGAVLGIALGPVSKDPWLVILYSALAGTMVVSGVVLFAVFRKYDAQWYLYKDAEDAEGSSNTDTTTPGDPK</sequence>
<evidence type="ECO:0000256" key="4">
    <source>
        <dbReference type="ARBA" id="ARBA00022989"/>
    </source>
</evidence>
<feature type="compositionally biased region" description="Basic and acidic residues" evidence="6">
    <location>
        <begin position="21"/>
        <end position="32"/>
    </location>
</feature>
<dbReference type="Proteomes" id="UP000286045">
    <property type="component" value="Unassembled WGS sequence"/>
</dbReference>
<feature type="transmembrane region" description="Helical" evidence="7">
    <location>
        <begin position="535"/>
        <end position="556"/>
    </location>
</feature>
<feature type="transmembrane region" description="Helical" evidence="7">
    <location>
        <begin position="146"/>
        <end position="168"/>
    </location>
</feature>
<dbReference type="PANTHER" id="PTHR11654">
    <property type="entry name" value="OLIGOPEPTIDE TRANSPORTER-RELATED"/>
    <property type="match status" value="1"/>
</dbReference>
<feature type="transmembrane region" description="Helical" evidence="7">
    <location>
        <begin position="384"/>
        <end position="403"/>
    </location>
</feature>
<comment type="similarity">
    <text evidence="2">Belongs to the major facilitator superfamily. Proton-dependent oligopeptide transporter (POT/PTR) (TC 2.A.17) family.</text>
</comment>
<dbReference type="GO" id="GO:0022857">
    <property type="term" value="F:transmembrane transporter activity"/>
    <property type="evidence" value="ECO:0007669"/>
    <property type="project" value="InterPro"/>
</dbReference>
<dbReference type="Gene3D" id="1.20.1250.20">
    <property type="entry name" value="MFS general substrate transporter like domains"/>
    <property type="match status" value="1"/>
</dbReference>
<feature type="transmembrane region" description="Helical" evidence="7">
    <location>
        <begin position="344"/>
        <end position="364"/>
    </location>
</feature>
<keyword evidence="9" id="KW-1185">Reference proteome</keyword>
<feature type="transmembrane region" description="Helical" evidence="7">
    <location>
        <begin position="234"/>
        <end position="251"/>
    </location>
</feature>
<feature type="region of interest" description="Disordered" evidence="6">
    <location>
        <begin position="1"/>
        <end position="32"/>
    </location>
</feature>
<gene>
    <name evidence="8" type="ORF">EKO27_g5712</name>
</gene>
<accession>A0A439D4Q9</accession>
<proteinExistence type="inferred from homology"/>
<dbReference type="GO" id="GO:0016020">
    <property type="term" value="C:membrane"/>
    <property type="evidence" value="ECO:0007669"/>
    <property type="project" value="UniProtKB-SubCell"/>
</dbReference>
<feature type="transmembrane region" description="Helical" evidence="7">
    <location>
        <begin position="412"/>
        <end position="431"/>
    </location>
</feature>
<keyword evidence="5 7" id="KW-0472">Membrane</keyword>
<evidence type="ECO:0000256" key="3">
    <source>
        <dbReference type="ARBA" id="ARBA00022692"/>
    </source>
</evidence>
<name>A0A439D4Q9_9PEZI</name>
<evidence type="ECO:0000256" key="1">
    <source>
        <dbReference type="ARBA" id="ARBA00004141"/>
    </source>
</evidence>
<comment type="caution">
    <text evidence="8">The sequence shown here is derived from an EMBL/GenBank/DDBJ whole genome shotgun (WGS) entry which is preliminary data.</text>
</comment>
<dbReference type="Pfam" id="PF00854">
    <property type="entry name" value="PTR2"/>
    <property type="match status" value="1"/>
</dbReference>
<dbReference type="AlphaFoldDB" id="A0A439D4Q9"/>
<feature type="transmembrane region" description="Helical" evidence="7">
    <location>
        <begin position="119"/>
        <end position="139"/>
    </location>
</feature>
<protein>
    <recommendedName>
        <fullName evidence="10">Major facilitator superfamily (MFS) profile domain-containing protein</fullName>
    </recommendedName>
</protein>
<feature type="transmembrane region" description="Helical" evidence="7">
    <location>
        <begin position="257"/>
        <end position="278"/>
    </location>
</feature>
<evidence type="ECO:0000256" key="6">
    <source>
        <dbReference type="SAM" id="MobiDB-lite"/>
    </source>
</evidence>
<dbReference type="EMBL" id="RYZI01000156">
    <property type="protein sequence ID" value="RWA09392.1"/>
    <property type="molecule type" value="Genomic_DNA"/>
</dbReference>
<feature type="transmembrane region" description="Helical" evidence="7">
    <location>
        <begin position="509"/>
        <end position="529"/>
    </location>
</feature>
<evidence type="ECO:0000256" key="2">
    <source>
        <dbReference type="ARBA" id="ARBA00005982"/>
    </source>
</evidence>
<evidence type="ECO:0000313" key="9">
    <source>
        <dbReference type="Proteomes" id="UP000286045"/>
    </source>
</evidence>
<evidence type="ECO:0000313" key="8">
    <source>
        <dbReference type="EMBL" id="RWA09392.1"/>
    </source>
</evidence>
<keyword evidence="4 7" id="KW-1133">Transmembrane helix</keyword>
<dbReference type="InterPro" id="IPR036259">
    <property type="entry name" value="MFS_trans_sf"/>
</dbReference>
<comment type="subcellular location">
    <subcellularLocation>
        <location evidence="1">Membrane</location>
        <topology evidence="1">Multi-pass membrane protein</topology>
    </subcellularLocation>
</comment>
<keyword evidence="3 7" id="KW-0812">Transmembrane</keyword>
<reference evidence="8 9" key="1">
    <citation type="submission" date="2018-12" db="EMBL/GenBank/DDBJ databases">
        <title>Draft genome sequence of Xylaria grammica IHI A82.</title>
        <authorList>
            <person name="Buettner E."/>
            <person name="Kellner H."/>
        </authorList>
    </citation>
    <scope>NUCLEOTIDE SEQUENCE [LARGE SCALE GENOMIC DNA]</scope>
    <source>
        <strain evidence="8 9">IHI A82</strain>
    </source>
</reference>
<feature type="transmembrane region" description="Helical" evidence="7">
    <location>
        <begin position="476"/>
        <end position="497"/>
    </location>
</feature>
<organism evidence="8 9">
    <name type="scientific">Xylaria grammica</name>
    <dbReference type="NCBI Taxonomy" id="363999"/>
    <lineage>
        <taxon>Eukaryota</taxon>
        <taxon>Fungi</taxon>
        <taxon>Dikarya</taxon>
        <taxon>Ascomycota</taxon>
        <taxon>Pezizomycotina</taxon>
        <taxon>Sordariomycetes</taxon>
        <taxon>Xylariomycetidae</taxon>
        <taxon>Xylariales</taxon>
        <taxon>Xylariaceae</taxon>
        <taxon>Xylaria</taxon>
    </lineage>
</organism>
<evidence type="ECO:0008006" key="10">
    <source>
        <dbReference type="Google" id="ProtNLM"/>
    </source>
</evidence>
<dbReference type="InterPro" id="IPR000109">
    <property type="entry name" value="POT_fam"/>
</dbReference>
<feature type="transmembrane region" description="Helical" evidence="7">
    <location>
        <begin position="174"/>
        <end position="200"/>
    </location>
</feature>